<evidence type="ECO:0000256" key="2">
    <source>
        <dbReference type="SAM" id="SignalP"/>
    </source>
</evidence>
<accession>A0A4Q9DHQ3</accession>
<feature type="signal peptide" evidence="2">
    <location>
        <begin position="1"/>
        <end position="22"/>
    </location>
</feature>
<dbReference type="Proteomes" id="UP000293142">
    <property type="component" value="Unassembled WGS sequence"/>
</dbReference>
<sequence>MKKYKKAIIIALCSGLVISAFSPITTGFASEMAQKVQKTFGGKPASDSSIVSHVSSVASPTEEAISTQISSDPPAKNESFLRQRIGQTEADKYNFKSNDIQELFKQGYSIDDLIRADALANDWDIDPKKILKDKREKGLDWKQVDENIQKEKLSETIQKYKNKHAHEIKQLDEADVPLQDQIALLSLLEKRIAPPVEQIIQQYKKDGAQIIGKYIQENKIYENHSKPQQFMNKHKLSEAEIQGFSEEDLDKLEKVSKDNNVELKELIKNIRTNEKRLKNKEVKP</sequence>
<keyword evidence="4" id="KW-1185">Reference proteome</keyword>
<gene>
    <name evidence="3" type="ORF">EYB31_34480</name>
</gene>
<evidence type="ECO:0000313" key="3">
    <source>
        <dbReference type="EMBL" id="TBL69887.1"/>
    </source>
</evidence>
<protein>
    <submittedName>
        <fullName evidence="3">Uncharacterized protein</fullName>
    </submittedName>
</protein>
<keyword evidence="2" id="KW-0732">Signal</keyword>
<feature type="chain" id="PRO_5039618366" evidence="2">
    <location>
        <begin position="23"/>
        <end position="284"/>
    </location>
</feature>
<dbReference type="AlphaFoldDB" id="A0A4Q9DHQ3"/>
<organism evidence="3 4">
    <name type="scientific">Paenibacillus thalictri</name>
    <dbReference type="NCBI Taxonomy" id="2527873"/>
    <lineage>
        <taxon>Bacteria</taxon>
        <taxon>Bacillati</taxon>
        <taxon>Bacillota</taxon>
        <taxon>Bacilli</taxon>
        <taxon>Bacillales</taxon>
        <taxon>Paenibacillaceae</taxon>
        <taxon>Paenibacillus</taxon>
    </lineage>
</organism>
<keyword evidence="1" id="KW-0175">Coiled coil</keyword>
<name>A0A4Q9DHQ3_9BACL</name>
<dbReference type="RefSeq" id="WP_131018152.1">
    <property type="nucleotide sequence ID" value="NZ_SIRE01000035.1"/>
</dbReference>
<dbReference type="OrthoDB" id="2603910at2"/>
<feature type="coiled-coil region" evidence="1">
    <location>
        <begin position="249"/>
        <end position="283"/>
    </location>
</feature>
<dbReference type="EMBL" id="SIRE01000035">
    <property type="protein sequence ID" value="TBL69887.1"/>
    <property type="molecule type" value="Genomic_DNA"/>
</dbReference>
<evidence type="ECO:0000313" key="4">
    <source>
        <dbReference type="Proteomes" id="UP000293142"/>
    </source>
</evidence>
<reference evidence="3 4" key="1">
    <citation type="submission" date="2019-02" db="EMBL/GenBank/DDBJ databases">
        <title>Paenibacillus sp. nov., isolated from surface-sterilized tissue of Thalictrum simplex L.</title>
        <authorList>
            <person name="Tuo L."/>
        </authorList>
    </citation>
    <scope>NUCLEOTIDE SEQUENCE [LARGE SCALE GENOMIC DNA]</scope>
    <source>
        <strain evidence="3 4">N2SHLJ1</strain>
    </source>
</reference>
<evidence type="ECO:0000256" key="1">
    <source>
        <dbReference type="SAM" id="Coils"/>
    </source>
</evidence>
<comment type="caution">
    <text evidence="3">The sequence shown here is derived from an EMBL/GenBank/DDBJ whole genome shotgun (WGS) entry which is preliminary data.</text>
</comment>
<proteinExistence type="predicted"/>